<protein>
    <submittedName>
        <fullName evidence="2">Helix-turn-helix transcriptional regulator</fullName>
    </submittedName>
</protein>
<dbReference type="InterPro" id="IPR006311">
    <property type="entry name" value="TAT_signal"/>
</dbReference>
<gene>
    <name evidence="2" type="ORF">IT779_24315</name>
</gene>
<dbReference type="AlphaFoldDB" id="A0A931IDW3"/>
<feature type="domain" description="HTH cro/C1-type" evidence="1">
    <location>
        <begin position="1"/>
        <end position="47"/>
    </location>
</feature>
<name>A0A931IDW3_9NOCA</name>
<dbReference type="InterPro" id="IPR001387">
    <property type="entry name" value="Cro/C1-type_HTH"/>
</dbReference>
<evidence type="ECO:0000313" key="2">
    <source>
        <dbReference type="EMBL" id="MBH0779396.1"/>
    </source>
</evidence>
<dbReference type="Gene3D" id="1.25.40.10">
    <property type="entry name" value="Tetratricopeptide repeat domain"/>
    <property type="match status" value="1"/>
</dbReference>
<dbReference type="Gene3D" id="1.10.260.40">
    <property type="entry name" value="lambda repressor-like DNA-binding domains"/>
    <property type="match status" value="1"/>
</dbReference>
<accession>A0A931IDW3</accession>
<organism evidence="2 3">
    <name type="scientific">Nocardia bovistercoris</name>
    <dbReference type="NCBI Taxonomy" id="2785916"/>
    <lineage>
        <taxon>Bacteria</taxon>
        <taxon>Bacillati</taxon>
        <taxon>Actinomycetota</taxon>
        <taxon>Actinomycetes</taxon>
        <taxon>Mycobacteriales</taxon>
        <taxon>Nocardiaceae</taxon>
        <taxon>Nocardia</taxon>
    </lineage>
</organism>
<sequence length="396" mass="41823">MTQTELGAILGYTQPAISQLENGSAAVHDVRVLRRVAKALQVPLAILVVESDEEADVNRRNFLRASAFGTGAAITVGAAGHGAAAASSTGVHVGTADVAAIVESTNQIHELDLLVGGDRLCQVAANEVRYVQQLLNTASYTETVGRSLTTAAAEMMTAAGWVHFDAGRTDQARRYYADAAQTATAADDGMAAAHALLNASLLSFGGSFSPTKLPKDARPREGVNLAEAAQSAARRDGGPKLRAVGAIYEAAARSATADASAMENAISRAHRAYESSRGYDPDWVYMPEAALSGMTGWAYMQLGDHQKATPHLQAAVDGTVAWPRENAGWRIKMAENYIQGGDIAEGCQRLTDHFEQIGSVTSSRLQSTLEVIAKDVRPHVKVPEVRELLGRMAAAG</sequence>
<keyword evidence="3" id="KW-1185">Reference proteome</keyword>
<dbReference type="GO" id="GO:0003677">
    <property type="term" value="F:DNA binding"/>
    <property type="evidence" value="ECO:0007669"/>
    <property type="project" value="InterPro"/>
</dbReference>
<reference evidence="2" key="1">
    <citation type="submission" date="2020-11" db="EMBL/GenBank/DDBJ databases">
        <title>Nocardia NEAU-351.nov., a novel actinomycete isolated from the cow dung.</title>
        <authorList>
            <person name="Zhang X."/>
        </authorList>
    </citation>
    <scope>NUCLEOTIDE SEQUENCE</scope>
    <source>
        <strain evidence="2">NEAU-351</strain>
    </source>
</reference>
<dbReference type="InterPro" id="IPR010982">
    <property type="entry name" value="Lambda_DNA-bd_dom_sf"/>
</dbReference>
<dbReference type="EMBL" id="JADMLG010000010">
    <property type="protein sequence ID" value="MBH0779396.1"/>
    <property type="molecule type" value="Genomic_DNA"/>
</dbReference>
<dbReference type="InterPro" id="IPR011990">
    <property type="entry name" value="TPR-like_helical_dom_sf"/>
</dbReference>
<proteinExistence type="predicted"/>
<dbReference type="PROSITE" id="PS50943">
    <property type="entry name" value="HTH_CROC1"/>
    <property type="match status" value="1"/>
</dbReference>
<evidence type="ECO:0000259" key="1">
    <source>
        <dbReference type="PROSITE" id="PS50943"/>
    </source>
</evidence>
<evidence type="ECO:0000313" key="3">
    <source>
        <dbReference type="Proteomes" id="UP000655751"/>
    </source>
</evidence>
<dbReference type="CDD" id="cd00093">
    <property type="entry name" value="HTH_XRE"/>
    <property type="match status" value="1"/>
</dbReference>
<dbReference type="SUPFAM" id="SSF48452">
    <property type="entry name" value="TPR-like"/>
    <property type="match status" value="1"/>
</dbReference>
<dbReference type="Pfam" id="PF01381">
    <property type="entry name" value="HTH_3"/>
    <property type="match status" value="1"/>
</dbReference>
<dbReference type="PROSITE" id="PS51318">
    <property type="entry name" value="TAT"/>
    <property type="match status" value="1"/>
</dbReference>
<dbReference type="Proteomes" id="UP000655751">
    <property type="component" value="Unassembled WGS sequence"/>
</dbReference>
<comment type="caution">
    <text evidence="2">The sequence shown here is derived from an EMBL/GenBank/DDBJ whole genome shotgun (WGS) entry which is preliminary data.</text>
</comment>
<dbReference type="SUPFAM" id="SSF47413">
    <property type="entry name" value="lambda repressor-like DNA-binding domains"/>
    <property type="match status" value="1"/>
</dbReference>